<dbReference type="EnsemblPlants" id="AET7Gv21272900.6">
    <property type="protein sequence ID" value="AET7Gv21272900.6"/>
    <property type="gene ID" value="AET7Gv21272900"/>
</dbReference>
<reference evidence="1" key="4">
    <citation type="submission" date="2019-03" db="UniProtKB">
        <authorList>
            <consortium name="EnsemblPlants"/>
        </authorList>
    </citation>
    <scope>IDENTIFICATION</scope>
</reference>
<organism evidence="1 2">
    <name type="scientific">Aegilops tauschii subsp. strangulata</name>
    <name type="common">Goatgrass</name>
    <dbReference type="NCBI Taxonomy" id="200361"/>
    <lineage>
        <taxon>Eukaryota</taxon>
        <taxon>Viridiplantae</taxon>
        <taxon>Streptophyta</taxon>
        <taxon>Embryophyta</taxon>
        <taxon>Tracheophyta</taxon>
        <taxon>Spermatophyta</taxon>
        <taxon>Magnoliopsida</taxon>
        <taxon>Liliopsida</taxon>
        <taxon>Poales</taxon>
        <taxon>Poaceae</taxon>
        <taxon>BOP clade</taxon>
        <taxon>Pooideae</taxon>
        <taxon>Triticodae</taxon>
        <taxon>Triticeae</taxon>
        <taxon>Triticinae</taxon>
        <taxon>Aegilops</taxon>
    </lineage>
</organism>
<evidence type="ECO:0000313" key="1">
    <source>
        <dbReference type="EnsemblPlants" id="AET7Gv21272900.6"/>
    </source>
</evidence>
<dbReference type="InterPro" id="IPR035929">
    <property type="entry name" value="CoaB-like_sf"/>
</dbReference>
<sequence length="177" mass="18773">LRRRQVAPRLPVSTNQSIPNFRFASTELKDCSFRVRAAGAGAGGGGGPPAVAGVVCVTSGGTTVPLEQRCVRYIDNFSSGQRGAASTEYVPTAPAPIPCCQPRLFLNAGISSRPVTPSSSSIAAGASSLSAGFFRRTRFSTFSSSAKDQRSKSQSLTPLWSRQRLAVIARQLMKVYF</sequence>
<proteinExistence type="predicted"/>
<name>A0A453T788_AEGTS</name>
<dbReference type="SUPFAM" id="SSF102645">
    <property type="entry name" value="CoaB-like"/>
    <property type="match status" value="1"/>
</dbReference>
<protein>
    <submittedName>
        <fullName evidence="1">Uncharacterized protein</fullName>
    </submittedName>
</protein>
<evidence type="ECO:0000313" key="2">
    <source>
        <dbReference type="Proteomes" id="UP000015105"/>
    </source>
</evidence>
<dbReference type="AlphaFoldDB" id="A0A453T788"/>
<keyword evidence="2" id="KW-1185">Reference proteome</keyword>
<reference evidence="2" key="2">
    <citation type="journal article" date="2017" name="Nat. Plants">
        <title>The Aegilops tauschii genome reveals multiple impacts of transposons.</title>
        <authorList>
            <person name="Zhao G."/>
            <person name="Zou C."/>
            <person name="Li K."/>
            <person name="Wang K."/>
            <person name="Li T."/>
            <person name="Gao L."/>
            <person name="Zhang X."/>
            <person name="Wang H."/>
            <person name="Yang Z."/>
            <person name="Liu X."/>
            <person name="Jiang W."/>
            <person name="Mao L."/>
            <person name="Kong X."/>
            <person name="Jiao Y."/>
            <person name="Jia J."/>
        </authorList>
    </citation>
    <scope>NUCLEOTIDE SEQUENCE [LARGE SCALE GENOMIC DNA]</scope>
    <source>
        <strain evidence="2">cv. AL8/78</strain>
    </source>
</reference>
<accession>A0A453T788</accession>
<reference evidence="1" key="3">
    <citation type="journal article" date="2017" name="Nature">
        <title>Genome sequence of the progenitor of the wheat D genome Aegilops tauschii.</title>
        <authorList>
            <person name="Luo M.C."/>
            <person name="Gu Y.Q."/>
            <person name="Puiu D."/>
            <person name="Wang H."/>
            <person name="Twardziok S.O."/>
            <person name="Deal K.R."/>
            <person name="Huo N."/>
            <person name="Zhu T."/>
            <person name="Wang L."/>
            <person name="Wang Y."/>
            <person name="McGuire P.E."/>
            <person name="Liu S."/>
            <person name="Long H."/>
            <person name="Ramasamy R.K."/>
            <person name="Rodriguez J.C."/>
            <person name="Van S.L."/>
            <person name="Yuan L."/>
            <person name="Wang Z."/>
            <person name="Xia Z."/>
            <person name="Xiao L."/>
            <person name="Anderson O.D."/>
            <person name="Ouyang S."/>
            <person name="Liang Y."/>
            <person name="Zimin A.V."/>
            <person name="Pertea G."/>
            <person name="Qi P."/>
            <person name="Bennetzen J.L."/>
            <person name="Dai X."/>
            <person name="Dawson M.W."/>
            <person name="Muller H.G."/>
            <person name="Kugler K."/>
            <person name="Rivarola-Duarte L."/>
            <person name="Spannagl M."/>
            <person name="Mayer K.F.X."/>
            <person name="Lu F.H."/>
            <person name="Bevan M.W."/>
            <person name="Leroy P."/>
            <person name="Li P."/>
            <person name="You F.M."/>
            <person name="Sun Q."/>
            <person name="Liu Z."/>
            <person name="Lyons E."/>
            <person name="Wicker T."/>
            <person name="Salzberg S.L."/>
            <person name="Devos K.M."/>
            <person name="Dvorak J."/>
        </authorList>
    </citation>
    <scope>NUCLEOTIDE SEQUENCE [LARGE SCALE GENOMIC DNA]</scope>
    <source>
        <strain evidence="1">cv. AL8/78</strain>
    </source>
</reference>
<reference evidence="1" key="5">
    <citation type="journal article" date="2021" name="G3 (Bethesda)">
        <title>Aegilops tauschii genome assembly Aet v5.0 features greater sequence contiguity and improved annotation.</title>
        <authorList>
            <person name="Wang L."/>
            <person name="Zhu T."/>
            <person name="Rodriguez J.C."/>
            <person name="Deal K.R."/>
            <person name="Dubcovsky J."/>
            <person name="McGuire P.E."/>
            <person name="Lux T."/>
            <person name="Spannagl M."/>
            <person name="Mayer K.F.X."/>
            <person name="Baldrich P."/>
            <person name="Meyers B.C."/>
            <person name="Huo N."/>
            <person name="Gu Y.Q."/>
            <person name="Zhou H."/>
            <person name="Devos K.M."/>
            <person name="Bennetzen J.L."/>
            <person name="Unver T."/>
            <person name="Budak H."/>
            <person name="Gulick P.J."/>
            <person name="Galiba G."/>
            <person name="Kalapos B."/>
            <person name="Nelson D.R."/>
            <person name="Li P."/>
            <person name="You F.M."/>
            <person name="Luo M.C."/>
            <person name="Dvorak J."/>
        </authorList>
    </citation>
    <scope>NUCLEOTIDE SEQUENCE [LARGE SCALE GENOMIC DNA]</scope>
    <source>
        <strain evidence="1">cv. AL8/78</strain>
    </source>
</reference>
<dbReference type="Gramene" id="AET7Gv21272900.6">
    <property type="protein sequence ID" value="AET7Gv21272900.6"/>
    <property type="gene ID" value="AET7Gv21272900"/>
</dbReference>
<dbReference type="Gene3D" id="3.40.50.10300">
    <property type="entry name" value="CoaB-like"/>
    <property type="match status" value="1"/>
</dbReference>
<dbReference type="Proteomes" id="UP000015105">
    <property type="component" value="Chromosome 7D"/>
</dbReference>
<reference evidence="2" key="1">
    <citation type="journal article" date="2014" name="Science">
        <title>Ancient hybridizations among the ancestral genomes of bread wheat.</title>
        <authorList>
            <consortium name="International Wheat Genome Sequencing Consortium,"/>
            <person name="Marcussen T."/>
            <person name="Sandve S.R."/>
            <person name="Heier L."/>
            <person name="Spannagl M."/>
            <person name="Pfeifer M."/>
            <person name="Jakobsen K.S."/>
            <person name="Wulff B.B."/>
            <person name="Steuernagel B."/>
            <person name="Mayer K.F."/>
            <person name="Olsen O.A."/>
        </authorList>
    </citation>
    <scope>NUCLEOTIDE SEQUENCE [LARGE SCALE GENOMIC DNA]</scope>
    <source>
        <strain evidence="2">cv. AL8/78</strain>
    </source>
</reference>